<dbReference type="GO" id="GO:0043025">
    <property type="term" value="C:neuronal cell body"/>
    <property type="evidence" value="ECO:0007669"/>
    <property type="project" value="TreeGrafter"/>
</dbReference>
<proteinExistence type="predicted"/>
<dbReference type="InterPro" id="IPR003598">
    <property type="entry name" value="Ig_sub2"/>
</dbReference>
<sequence length="238" mass="26149">MQISQQIGHSSIQEKLSLRIATKPESQMVKSGSSFELSCEAIGTPPPVFTWLLNGKPIVGGQDNNLLEKLHNVGKTTVETSITRTTIKIPCAEKKHRGKYTCVVTNGFITEKADARIVVAGGQSKCSKEGQPPQIVQYTESRFEREGNTVQLFCRTIGAKSIAWYGPEREFLNHAPGYEVLENGDLLIRSASWKHLGVFTCVATNEFGEARAEAFFYPPADFDEETSAGDDGDLSFSL</sequence>
<dbReference type="Pfam" id="PF13927">
    <property type="entry name" value="Ig_3"/>
    <property type="match status" value="2"/>
</dbReference>
<dbReference type="InterPro" id="IPR003599">
    <property type="entry name" value="Ig_sub"/>
</dbReference>
<evidence type="ECO:0000256" key="1">
    <source>
        <dbReference type="ARBA" id="ARBA00022729"/>
    </source>
</evidence>
<keyword evidence="5" id="KW-1185">Reference proteome</keyword>
<dbReference type="GO" id="GO:0005886">
    <property type="term" value="C:plasma membrane"/>
    <property type="evidence" value="ECO:0007669"/>
    <property type="project" value="TreeGrafter"/>
</dbReference>
<dbReference type="GO" id="GO:0007156">
    <property type="term" value="P:homophilic cell adhesion via plasma membrane adhesion molecules"/>
    <property type="evidence" value="ECO:0007669"/>
    <property type="project" value="TreeGrafter"/>
</dbReference>
<evidence type="ECO:0000256" key="3">
    <source>
        <dbReference type="ARBA" id="ARBA00023319"/>
    </source>
</evidence>
<dbReference type="GO" id="GO:0030424">
    <property type="term" value="C:axon"/>
    <property type="evidence" value="ECO:0007669"/>
    <property type="project" value="TreeGrafter"/>
</dbReference>
<keyword evidence="1" id="KW-0732">Signal</keyword>
<dbReference type="FunFam" id="2.60.40.10:FF:002402">
    <property type="entry name" value="Zwei Ig domain protein zig-4"/>
    <property type="match status" value="1"/>
</dbReference>
<dbReference type="WBParaSite" id="MBELARI_LOCUS7711">
    <property type="protein sequence ID" value="MBELARI_LOCUS7711"/>
    <property type="gene ID" value="MBELARI_LOCUS7711"/>
</dbReference>
<dbReference type="PANTHER" id="PTHR45080:SF8">
    <property type="entry name" value="IG-LIKE DOMAIN-CONTAINING PROTEIN"/>
    <property type="match status" value="1"/>
</dbReference>
<dbReference type="InterPro" id="IPR036179">
    <property type="entry name" value="Ig-like_dom_sf"/>
</dbReference>
<dbReference type="AlphaFoldDB" id="A0AAF3FNP6"/>
<dbReference type="SMART" id="SM00408">
    <property type="entry name" value="IGc2"/>
    <property type="match status" value="2"/>
</dbReference>
<organism evidence="5 6">
    <name type="scientific">Mesorhabditis belari</name>
    <dbReference type="NCBI Taxonomy" id="2138241"/>
    <lineage>
        <taxon>Eukaryota</taxon>
        <taxon>Metazoa</taxon>
        <taxon>Ecdysozoa</taxon>
        <taxon>Nematoda</taxon>
        <taxon>Chromadorea</taxon>
        <taxon>Rhabditida</taxon>
        <taxon>Rhabditina</taxon>
        <taxon>Rhabditomorpha</taxon>
        <taxon>Rhabditoidea</taxon>
        <taxon>Rhabditidae</taxon>
        <taxon>Mesorhabditinae</taxon>
        <taxon>Mesorhabditis</taxon>
    </lineage>
</organism>
<accession>A0AAF3FNP6</accession>
<dbReference type="PANTHER" id="PTHR45080">
    <property type="entry name" value="CONTACTIN 5"/>
    <property type="match status" value="1"/>
</dbReference>
<keyword evidence="2" id="KW-1015">Disulfide bond</keyword>
<protein>
    <recommendedName>
        <fullName evidence="4">Ig-like domain-containing protein</fullName>
    </recommendedName>
</protein>
<dbReference type="SMART" id="SM00409">
    <property type="entry name" value="IG"/>
    <property type="match status" value="2"/>
</dbReference>
<evidence type="ECO:0000256" key="2">
    <source>
        <dbReference type="ARBA" id="ARBA00023157"/>
    </source>
</evidence>
<dbReference type="InterPro" id="IPR007110">
    <property type="entry name" value="Ig-like_dom"/>
</dbReference>
<keyword evidence="3" id="KW-0393">Immunoglobulin domain</keyword>
<dbReference type="GO" id="GO:0008046">
    <property type="term" value="F:axon guidance receptor activity"/>
    <property type="evidence" value="ECO:0007669"/>
    <property type="project" value="TreeGrafter"/>
</dbReference>
<feature type="domain" description="Ig-like" evidence="4">
    <location>
        <begin position="133"/>
        <end position="217"/>
    </location>
</feature>
<reference evidence="6" key="1">
    <citation type="submission" date="2024-02" db="UniProtKB">
        <authorList>
            <consortium name="WormBaseParasite"/>
        </authorList>
    </citation>
    <scope>IDENTIFICATION</scope>
</reference>
<dbReference type="SUPFAM" id="SSF48726">
    <property type="entry name" value="Immunoglobulin"/>
    <property type="match status" value="2"/>
</dbReference>
<dbReference type="Proteomes" id="UP000887575">
    <property type="component" value="Unassembled WGS sequence"/>
</dbReference>
<evidence type="ECO:0000313" key="6">
    <source>
        <dbReference type="WBParaSite" id="MBELARI_LOCUS7711"/>
    </source>
</evidence>
<evidence type="ECO:0000259" key="4">
    <source>
        <dbReference type="PROSITE" id="PS50835"/>
    </source>
</evidence>
<evidence type="ECO:0000313" key="5">
    <source>
        <dbReference type="Proteomes" id="UP000887575"/>
    </source>
</evidence>
<dbReference type="GO" id="GO:0050808">
    <property type="term" value="P:synapse organization"/>
    <property type="evidence" value="ECO:0007669"/>
    <property type="project" value="TreeGrafter"/>
</dbReference>
<dbReference type="PROSITE" id="PS50835">
    <property type="entry name" value="IG_LIKE"/>
    <property type="match status" value="2"/>
</dbReference>
<feature type="domain" description="Ig-like" evidence="4">
    <location>
        <begin position="18"/>
        <end position="118"/>
    </location>
</feature>
<dbReference type="InterPro" id="IPR050958">
    <property type="entry name" value="Cell_Adh-Cytoskel_Orgn"/>
</dbReference>
<dbReference type="Gene3D" id="2.60.40.10">
    <property type="entry name" value="Immunoglobulins"/>
    <property type="match status" value="2"/>
</dbReference>
<dbReference type="InterPro" id="IPR013783">
    <property type="entry name" value="Ig-like_fold"/>
</dbReference>
<name>A0AAF3FNP6_9BILA</name>